<dbReference type="SUPFAM" id="SSF158997">
    <property type="entry name" value="Trm112p-like"/>
    <property type="match status" value="1"/>
</dbReference>
<accession>A0AAP5EEV0</accession>
<dbReference type="Proteomes" id="UP001226084">
    <property type="component" value="Unassembled WGS sequence"/>
</dbReference>
<evidence type="ECO:0000313" key="1">
    <source>
        <dbReference type="EMBL" id="MDQ1109113.1"/>
    </source>
</evidence>
<dbReference type="AlphaFoldDB" id="A0AAP5EEV0"/>
<reference evidence="1" key="1">
    <citation type="submission" date="2023-07" db="EMBL/GenBank/DDBJ databases">
        <title>Functional and genomic diversity of the sorghum phyllosphere microbiome.</title>
        <authorList>
            <person name="Shade A."/>
        </authorList>
    </citation>
    <scope>NUCLEOTIDE SEQUENCE</scope>
    <source>
        <strain evidence="1">SORGH_AS_0457</strain>
    </source>
</reference>
<proteinExistence type="predicted"/>
<dbReference type="RefSeq" id="WP_184124171.1">
    <property type="nucleotide sequence ID" value="NZ_JAUTAS010000001.1"/>
</dbReference>
<comment type="caution">
    <text evidence="1">The sequence shown here is derived from an EMBL/GenBank/DDBJ whole genome shotgun (WGS) entry which is preliminary data.</text>
</comment>
<sequence length="88" mass="9648">MDRKVIDLLCAPRTAQRLSLLDSKGLDALNRAIGAGTVTNLEGTPLVQPLREALLTQDRKQIFRVNDGIPVLLPEEAIDTAQIVDFPK</sequence>
<dbReference type="EMBL" id="JAUTAS010000001">
    <property type="protein sequence ID" value="MDQ1109113.1"/>
    <property type="molecule type" value="Genomic_DNA"/>
</dbReference>
<protein>
    <submittedName>
        <fullName evidence="1">Uncharacterized protein YbaR (Trm112 family)</fullName>
    </submittedName>
</protein>
<gene>
    <name evidence="1" type="ORF">QE424_002272</name>
</gene>
<evidence type="ECO:0000313" key="2">
    <source>
        <dbReference type="Proteomes" id="UP001226084"/>
    </source>
</evidence>
<dbReference type="Gene3D" id="2.20.25.10">
    <property type="match status" value="1"/>
</dbReference>
<name>A0AAP5EEV0_9GAMM</name>
<organism evidence="1 2">
    <name type="scientific">Stenotrophomonas rhizophila</name>
    <dbReference type="NCBI Taxonomy" id="216778"/>
    <lineage>
        <taxon>Bacteria</taxon>
        <taxon>Pseudomonadati</taxon>
        <taxon>Pseudomonadota</taxon>
        <taxon>Gammaproteobacteria</taxon>
        <taxon>Lysobacterales</taxon>
        <taxon>Lysobacteraceae</taxon>
        <taxon>Stenotrophomonas</taxon>
    </lineage>
</organism>